<evidence type="ECO:0008006" key="8">
    <source>
        <dbReference type="Google" id="ProtNLM"/>
    </source>
</evidence>
<feature type="compositionally biased region" description="Basic residues" evidence="5">
    <location>
        <begin position="398"/>
        <end position="420"/>
    </location>
</feature>
<feature type="region of interest" description="Disordered" evidence="5">
    <location>
        <begin position="386"/>
        <end position="430"/>
    </location>
</feature>
<evidence type="ECO:0000256" key="3">
    <source>
        <dbReference type="ARBA" id="ARBA00022989"/>
    </source>
</evidence>
<keyword evidence="3 6" id="KW-1133">Transmembrane helix</keyword>
<sequence length="430" mass="46584">MSFSFVGLKKIYLPRRRHLCILFLLGLLEEVSICHADISLWKSNRQQSGPQGPGRAHRFGFSRPFSFLPLAWAGSPRGSASASASAVSSASSRRSCAPDDRSKTCRAALTSRGGNLPVDPPVPSLPLGLPLYLWKILFQVCLTSINVIFWLLPLRSPSFGSNALALSVANAFSGGVFLSLAFGHLIPECAVAFREGGVKDEALPHLAVLGGYLFIFFVEKVAFDAHGLLEEMQENDTPTPKGKGSGLKRTEESESSSANASSTKSSNSSRSAVILLGALAVHSVLEMMALGLSDSFADAALLSLSIALHQVRDTQHERRYHDTQHESTIPFHVSSKPPPIFFLLISPPPPARRIHSPPGRLPQILPHQAGDSPLPLRFLRLRTRGRGHRDGRQQIRPAHLRRHHARGGGRDLRLRRRHGGHTGGVGGSGA</sequence>
<comment type="subcellular location">
    <subcellularLocation>
        <location evidence="1">Membrane</location>
        <topology evidence="1">Multi-pass membrane protein</topology>
    </subcellularLocation>
</comment>
<dbReference type="AlphaFoldDB" id="A0A7S1BND9"/>
<dbReference type="GO" id="GO:0005385">
    <property type="term" value="F:zinc ion transmembrane transporter activity"/>
    <property type="evidence" value="ECO:0007669"/>
    <property type="project" value="TreeGrafter"/>
</dbReference>
<feature type="transmembrane region" description="Helical" evidence="6">
    <location>
        <begin position="132"/>
        <end position="152"/>
    </location>
</feature>
<feature type="region of interest" description="Disordered" evidence="5">
    <location>
        <begin position="232"/>
        <end position="265"/>
    </location>
</feature>
<accession>A0A7S1BND9</accession>
<organism evidence="7">
    <name type="scientific">Corethron hystrix</name>
    <dbReference type="NCBI Taxonomy" id="216773"/>
    <lineage>
        <taxon>Eukaryota</taxon>
        <taxon>Sar</taxon>
        <taxon>Stramenopiles</taxon>
        <taxon>Ochrophyta</taxon>
        <taxon>Bacillariophyta</taxon>
        <taxon>Coscinodiscophyceae</taxon>
        <taxon>Corethrophycidae</taxon>
        <taxon>Corethrales</taxon>
        <taxon>Corethraceae</taxon>
        <taxon>Corethron</taxon>
    </lineage>
</organism>
<name>A0A7S1BND9_9STRA</name>
<keyword evidence="4 6" id="KW-0472">Membrane</keyword>
<evidence type="ECO:0000256" key="5">
    <source>
        <dbReference type="SAM" id="MobiDB-lite"/>
    </source>
</evidence>
<evidence type="ECO:0000313" key="7">
    <source>
        <dbReference type="EMBL" id="CAD8890814.1"/>
    </source>
</evidence>
<dbReference type="PANTHER" id="PTHR11040:SF44">
    <property type="entry name" value="PROTEIN ZNTC-RELATED"/>
    <property type="match status" value="1"/>
</dbReference>
<dbReference type="PANTHER" id="PTHR11040">
    <property type="entry name" value="ZINC/IRON TRANSPORTER"/>
    <property type="match status" value="1"/>
</dbReference>
<keyword evidence="2 6" id="KW-0812">Transmembrane</keyword>
<feature type="transmembrane region" description="Helical" evidence="6">
    <location>
        <begin position="164"/>
        <end position="186"/>
    </location>
</feature>
<feature type="transmembrane region" description="Helical" evidence="6">
    <location>
        <begin position="206"/>
        <end position="223"/>
    </location>
</feature>
<dbReference type="InterPro" id="IPR003689">
    <property type="entry name" value="ZIP"/>
</dbReference>
<gene>
    <name evidence="7" type="ORF">CHYS00102_LOCUS18020</name>
</gene>
<reference evidence="7" key="1">
    <citation type="submission" date="2021-01" db="EMBL/GenBank/DDBJ databases">
        <authorList>
            <person name="Corre E."/>
            <person name="Pelletier E."/>
            <person name="Niang G."/>
            <person name="Scheremetjew M."/>
            <person name="Finn R."/>
            <person name="Kale V."/>
            <person name="Holt S."/>
            <person name="Cochrane G."/>
            <person name="Meng A."/>
            <person name="Brown T."/>
            <person name="Cohen L."/>
        </authorList>
    </citation>
    <scope>NUCLEOTIDE SEQUENCE</scope>
    <source>
        <strain evidence="7">308</strain>
    </source>
</reference>
<proteinExistence type="predicted"/>
<evidence type="ECO:0000256" key="4">
    <source>
        <dbReference type="ARBA" id="ARBA00023136"/>
    </source>
</evidence>
<feature type="compositionally biased region" description="Low complexity" evidence="5">
    <location>
        <begin position="255"/>
        <end position="265"/>
    </location>
</feature>
<dbReference type="Pfam" id="PF02535">
    <property type="entry name" value="Zip"/>
    <property type="match status" value="1"/>
</dbReference>
<evidence type="ECO:0000256" key="1">
    <source>
        <dbReference type="ARBA" id="ARBA00004141"/>
    </source>
</evidence>
<dbReference type="GO" id="GO:0016020">
    <property type="term" value="C:membrane"/>
    <property type="evidence" value="ECO:0007669"/>
    <property type="project" value="UniProtKB-SubCell"/>
</dbReference>
<feature type="compositionally biased region" description="Gly residues" evidence="5">
    <location>
        <begin position="421"/>
        <end position="430"/>
    </location>
</feature>
<evidence type="ECO:0000256" key="2">
    <source>
        <dbReference type="ARBA" id="ARBA00022692"/>
    </source>
</evidence>
<evidence type="ECO:0000256" key="6">
    <source>
        <dbReference type="SAM" id="Phobius"/>
    </source>
</evidence>
<dbReference type="EMBL" id="HBFR01025139">
    <property type="protein sequence ID" value="CAD8890814.1"/>
    <property type="molecule type" value="Transcribed_RNA"/>
</dbReference>
<protein>
    <recommendedName>
        <fullName evidence="8">Zinc/iron permease</fullName>
    </recommendedName>
</protein>